<accession>A0AAD4GBI2</accession>
<reference evidence="2" key="1">
    <citation type="submission" date="2019-10" db="EMBL/GenBank/DDBJ databases">
        <authorList>
            <consortium name="DOE Joint Genome Institute"/>
            <person name="Kuo A."/>
            <person name="Miyauchi S."/>
            <person name="Kiss E."/>
            <person name="Drula E."/>
            <person name="Kohler A."/>
            <person name="Sanchez-Garcia M."/>
            <person name="Andreopoulos B."/>
            <person name="Barry K.W."/>
            <person name="Bonito G."/>
            <person name="Buee M."/>
            <person name="Carver A."/>
            <person name="Chen C."/>
            <person name="Cichocki N."/>
            <person name="Clum A."/>
            <person name="Culley D."/>
            <person name="Crous P.W."/>
            <person name="Fauchery L."/>
            <person name="Girlanda M."/>
            <person name="Hayes R."/>
            <person name="Keri Z."/>
            <person name="LaButti K."/>
            <person name="Lipzen A."/>
            <person name="Lombard V."/>
            <person name="Magnuson J."/>
            <person name="Maillard F."/>
            <person name="Morin E."/>
            <person name="Murat C."/>
            <person name="Nolan M."/>
            <person name="Ohm R."/>
            <person name="Pangilinan J."/>
            <person name="Pereira M."/>
            <person name="Perotto S."/>
            <person name="Peter M."/>
            <person name="Riley R."/>
            <person name="Sitrit Y."/>
            <person name="Stielow B."/>
            <person name="Szollosi G."/>
            <person name="Zifcakova L."/>
            <person name="Stursova M."/>
            <person name="Spatafora J.W."/>
            <person name="Tedersoo L."/>
            <person name="Vaario L.-M."/>
            <person name="Yamada A."/>
            <person name="Yan M."/>
            <person name="Wang P."/>
            <person name="Xu J."/>
            <person name="Bruns T."/>
            <person name="Baldrian P."/>
            <person name="Vilgalys R."/>
            <person name="Henrissat B."/>
            <person name="Grigoriev I.V."/>
            <person name="Hibbett D."/>
            <person name="Nagy L.G."/>
            <person name="Martin F.M."/>
        </authorList>
    </citation>
    <scope>NUCLEOTIDE SEQUENCE</scope>
    <source>
        <strain evidence="2">BED1</strain>
    </source>
</reference>
<dbReference type="AlphaFoldDB" id="A0AAD4GBI2"/>
<dbReference type="Proteomes" id="UP001194468">
    <property type="component" value="Unassembled WGS sequence"/>
</dbReference>
<gene>
    <name evidence="2" type="ORF">L210DRAFT_3649587</name>
</gene>
<feature type="compositionally biased region" description="Basic and acidic residues" evidence="1">
    <location>
        <begin position="113"/>
        <end position="129"/>
    </location>
</feature>
<evidence type="ECO:0000256" key="1">
    <source>
        <dbReference type="SAM" id="MobiDB-lite"/>
    </source>
</evidence>
<comment type="caution">
    <text evidence="2">The sequence shown here is derived from an EMBL/GenBank/DDBJ whole genome shotgun (WGS) entry which is preliminary data.</text>
</comment>
<feature type="region of interest" description="Disordered" evidence="1">
    <location>
        <begin position="286"/>
        <end position="306"/>
    </location>
</feature>
<proteinExistence type="predicted"/>
<feature type="compositionally biased region" description="Basic and acidic residues" evidence="1">
    <location>
        <begin position="289"/>
        <end position="306"/>
    </location>
</feature>
<dbReference type="EMBL" id="WHUW01000032">
    <property type="protein sequence ID" value="KAF8433785.1"/>
    <property type="molecule type" value="Genomic_DNA"/>
</dbReference>
<protein>
    <submittedName>
        <fullName evidence="2">Uncharacterized protein</fullName>
    </submittedName>
</protein>
<evidence type="ECO:0000313" key="3">
    <source>
        <dbReference type="Proteomes" id="UP001194468"/>
    </source>
</evidence>
<keyword evidence="3" id="KW-1185">Reference proteome</keyword>
<reference evidence="2" key="2">
    <citation type="journal article" date="2020" name="Nat. Commun.">
        <title>Large-scale genome sequencing of mycorrhizal fungi provides insights into the early evolution of symbiotic traits.</title>
        <authorList>
            <person name="Miyauchi S."/>
            <person name="Kiss E."/>
            <person name="Kuo A."/>
            <person name="Drula E."/>
            <person name="Kohler A."/>
            <person name="Sanchez-Garcia M."/>
            <person name="Morin E."/>
            <person name="Andreopoulos B."/>
            <person name="Barry K.W."/>
            <person name="Bonito G."/>
            <person name="Buee M."/>
            <person name="Carver A."/>
            <person name="Chen C."/>
            <person name="Cichocki N."/>
            <person name="Clum A."/>
            <person name="Culley D."/>
            <person name="Crous P.W."/>
            <person name="Fauchery L."/>
            <person name="Girlanda M."/>
            <person name="Hayes R.D."/>
            <person name="Keri Z."/>
            <person name="LaButti K."/>
            <person name="Lipzen A."/>
            <person name="Lombard V."/>
            <person name="Magnuson J."/>
            <person name="Maillard F."/>
            <person name="Murat C."/>
            <person name="Nolan M."/>
            <person name="Ohm R.A."/>
            <person name="Pangilinan J."/>
            <person name="Pereira M.F."/>
            <person name="Perotto S."/>
            <person name="Peter M."/>
            <person name="Pfister S."/>
            <person name="Riley R."/>
            <person name="Sitrit Y."/>
            <person name="Stielow J.B."/>
            <person name="Szollosi G."/>
            <person name="Zifcakova L."/>
            <person name="Stursova M."/>
            <person name="Spatafora J.W."/>
            <person name="Tedersoo L."/>
            <person name="Vaario L.M."/>
            <person name="Yamada A."/>
            <person name="Yan M."/>
            <person name="Wang P."/>
            <person name="Xu J."/>
            <person name="Bruns T."/>
            <person name="Baldrian P."/>
            <person name="Vilgalys R."/>
            <person name="Dunand C."/>
            <person name="Henrissat B."/>
            <person name="Grigoriev I.V."/>
            <person name="Hibbett D."/>
            <person name="Nagy L.G."/>
            <person name="Martin F.M."/>
        </authorList>
    </citation>
    <scope>NUCLEOTIDE SEQUENCE</scope>
    <source>
        <strain evidence="2">BED1</strain>
    </source>
</reference>
<name>A0AAD4GBI2_BOLED</name>
<evidence type="ECO:0000313" key="2">
    <source>
        <dbReference type="EMBL" id="KAF8433785.1"/>
    </source>
</evidence>
<organism evidence="2 3">
    <name type="scientific">Boletus edulis BED1</name>
    <dbReference type="NCBI Taxonomy" id="1328754"/>
    <lineage>
        <taxon>Eukaryota</taxon>
        <taxon>Fungi</taxon>
        <taxon>Dikarya</taxon>
        <taxon>Basidiomycota</taxon>
        <taxon>Agaricomycotina</taxon>
        <taxon>Agaricomycetes</taxon>
        <taxon>Agaricomycetidae</taxon>
        <taxon>Boletales</taxon>
        <taxon>Boletineae</taxon>
        <taxon>Boletaceae</taxon>
        <taxon>Boletoideae</taxon>
        <taxon>Boletus</taxon>
    </lineage>
</organism>
<sequence>MYLNSTTSNTGHTFVTRHSTSDLQISAAHTSSPDEVPQETPSLASPSSDSPSSSQSPRPSSYLSSFLSFREPSKNIKQLRLLALQGRQETLREELAEGREKVVWGSVDELPEAEVRQAEGGDDRDRDGDGSDLSTQIELWGLCNAGFNYNIVGVFGSHSDLSTQIELWGLRNAGFNYNIVGVFGSQSTGKSAYQTEGEQTRSATIYPDGDAIISVLNTLFFSDLPYSRIDTTNLLIVDPYKSLANIDDICSGEHEERHYKVTTTSFAPPASLTHLVTQTRLKSMAISDSGRRDARPGTRKSLLHDI</sequence>
<feature type="compositionally biased region" description="Low complexity" evidence="1">
    <location>
        <begin position="41"/>
        <end position="64"/>
    </location>
</feature>
<feature type="region of interest" description="Disordered" evidence="1">
    <location>
        <begin position="112"/>
        <end position="131"/>
    </location>
</feature>
<feature type="region of interest" description="Disordered" evidence="1">
    <location>
        <begin position="25"/>
        <end position="64"/>
    </location>
</feature>